<evidence type="ECO:0000313" key="2">
    <source>
        <dbReference type="EMBL" id="KAJ6395085.1"/>
    </source>
</evidence>
<accession>A0AAD6J678</accession>
<dbReference type="Proteomes" id="UP001162972">
    <property type="component" value="Unassembled WGS sequence"/>
</dbReference>
<feature type="region of interest" description="Disordered" evidence="1">
    <location>
        <begin position="17"/>
        <end position="38"/>
    </location>
</feature>
<feature type="compositionally biased region" description="Basic and acidic residues" evidence="1">
    <location>
        <begin position="20"/>
        <end position="33"/>
    </location>
</feature>
<reference evidence="2" key="1">
    <citation type="submission" date="2022-10" db="EMBL/GenBank/DDBJ databases">
        <authorList>
            <person name="Hyden B.L."/>
            <person name="Feng K."/>
            <person name="Yates T."/>
            <person name="Jawdy S."/>
            <person name="Smart L.B."/>
            <person name="Muchero W."/>
        </authorList>
    </citation>
    <scope>NUCLEOTIDE SEQUENCE</scope>
    <source>
        <tissue evidence="2">Shoot tip</tissue>
    </source>
</reference>
<gene>
    <name evidence="2" type="ORF">OIU84_023911</name>
</gene>
<protein>
    <submittedName>
        <fullName evidence="2">Uncharacterized protein</fullName>
    </submittedName>
</protein>
<name>A0AAD6J678_9ROSI</name>
<evidence type="ECO:0000256" key="1">
    <source>
        <dbReference type="SAM" id="MobiDB-lite"/>
    </source>
</evidence>
<proteinExistence type="predicted"/>
<dbReference type="AlphaFoldDB" id="A0AAD6J678"/>
<keyword evidence="3" id="KW-1185">Reference proteome</keyword>
<dbReference type="EMBL" id="JAPFFJ010000519">
    <property type="protein sequence ID" value="KAJ6395085.1"/>
    <property type="molecule type" value="Genomic_DNA"/>
</dbReference>
<evidence type="ECO:0000313" key="3">
    <source>
        <dbReference type="Proteomes" id="UP001162972"/>
    </source>
</evidence>
<comment type="caution">
    <text evidence="2">The sequence shown here is derived from an EMBL/GenBank/DDBJ whole genome shotgun (WGS) entry which is preliminary data.</text>
</comment>
<reference evidence="2" key="2">
    <citation type="journal article" date="2023" name="Int. J. Mol. Sci.">
        <title>De Novo Assembly and Annotation of 11 Diverse Shrub Willow (Salix) Genomes Reveals Novel Gene Organization in Sex-Linked Regions.</title>
        <authorList>
            <person name="Hyden B."/>
            <person name="Feng K."/>
            <person name="Yates T.B."/>
            <person name="Jawdy S."/>
            <person name="Cereghino C."/>
            <person name="Smart L.B."/>
            <person name="Muchero W."/>
        </authorList>
    </citation>
    <scope>NUCLEOTIDE SEQUENCE</scope>
    <source>
        <tissue evidence="2">Shoot tip</tissue>
    </source>
</reference>
<organism evidence="2 3">
    <name type="scientific">Salix udensis</name>
    <dbReference type="NCBI Taxonomy" id="889485"/>
    <lineage>
        <taxon>Eukaryota</taxon>
        <taxon>Viridiplantae</taxon>
        <taxon>Streptophyta</taxon>
        <taxon>Embryophyta</taxon>
        <taxon>Tracheophyta</taxon>
        <taxon>Spermatophyta</taxon>
        <taxon>Magnoliopsida</taxon>
        <taxon>eudicotyledons</taxon>
        <taxon>Gunneridae</taxon>
        <taxon>Pentapetalae</taxon>
        <taxon>rosids</taxon>
        <taxon>fabids</taxon>
        <taxon>Malpighiales</taxon>
        <taxon>Salicaceae</taxon>
        <taxon>Saliceae</taxon>
        <taxon>Salix</taxon>
    </lineage>
</organism>
<sequence>MLLMVVAIMEEAGCRGRGCRRGEENRGDGKVTDGDSEDLGLDRKWRVKAVAASLRESWCGRRKTWKGRRVWWQQG</sequence>